<dbReference type="AlphaFoldDB" id="K9X824"/>
<dbReference type="KEGG" id="csg:Cylst_6435"/>
<evidence type="ECO:0000313" key="3">
    <source>
        <dbReference type="Proteomes" id="UP000010475"/>
    </source>
</evidence>
<dbReference type="Proteomes" id="UP000010475">
    <property type="component" value="Plasmid pCYLST.01"/>
</dbReference>
<protein>
    <submittedName>
        <fullName evidence="1">Uncharacterized protein</fullName>
    </submittedName>
</protein>
<keyword evidence="3" id="KW-1185">Reference proteome</keyword>
<reference evidence="1 3" key="1">
    <citation type="submission" date="2012-06" db="EMBL/GenBank/DDBJ databases">
        <title>Noncontiguous Finished plasmid 1 of genome of Cylindrospermum stagnale PCC 7417.</title>
        <authorList>
            <consortium name="US DOE Joint Genome Institute"/>
            <person name="Gugger M."/>
            <person name="Coursin T."/>
            <person name="Rippka R."/>
            <person name="Tandeau De Marsac N."/>
            <person name="Huntemann M."/>
            <person name="Wei C.-L."/>
            <person name="Han J."/>
            <person name="Detter J.C."/>
            <person name="Han C."/>
            <person name="Tapia R."/>
            <person name="Davenport K."/>
            <person name="Daligault H."/>
            <person name="Erkkila T."/>
            <person name="Gu W."/>
            <person name="Munk A.C.C."/>
            <person name="Teshima H."/>
            <person name="Xu Y."/>
            <person name="Chain P."/>
            <person name="Chen A."/>
            <person name="Krypides N."/>
            <person name="Mavromatis K."/>
            <person name="Markowitz V."/>
            <person name="Szeto E."/>
            <person name="Ivanova N."/>
            <person name="Mikhailova N."/>
            <person name="Ovchinnikova G."/>
            <person name="Pagani I."/>
            <person name="Pati A."/>
            <person name="Goodwin L."/>
            <person name="Peters L."/>
            <person name="Pitluck S."/>
            <person name="Woyke T."/>
            <person name="Kerfeld C."/>
        </authorList>
    </citation>
    <scope>NUCLEOTIDE SEQUENCE [LARGE SCALE GENOMIC DNA]</scope>
    <source>
        <strain evidence="1 3">PCC 7417</strain>
        <plasmid evidence="1">pCYLST.01</plasmid>
        <plasmid evidence="3">Plasmid pCYLST.01</plasmid>
    </source>
</reference>
<evidence type="ECO:0000313" key="1">
    <source>
        <dbReference type="EMBL" id="AFZ28226.1"/>
    </source>
</evidence>
<sequence precursor="true">MPRPLNPKCQLCSKFSTTQAKVLHGSEGDGCWNPHVCHNRRSFYRQRIKQDADVETVNVEPPATYFAVLYLYKEPGDKPLHALGAQLWHGQKPICRLEPIHCFGLTAGKIKTYTEQVLQAFSRQYEIPLSQYKEMFEVSPIHCPVRPCPLHPELSR</sequence>
<dbReference type="PATRIC" id="fig|56107.3.peg.6902"/>
<evidence type="ECO:0000313" key="2">
    <source>
        <dbReference type="EMBL" id="AFZ28401.1"/>
    </source>
</evidence>
<dbReference type="RefSeq" id="WP_015328273.1">
    <property type="nucleotide sequence ID" value="NC_020050.1"/>
</dbReference>
<keyword evidence="1" id="KW-0614">Plasmid</keyword>
<dbReference type="HOGENOM" id="CLU_1632407_0_0_3"/>
<dbReference type="EMBL" id="CP003643">
    <property type="protein sequence ID" value="AFZ28401.1"/>
    <property type="molecule type" value="Genomic_DNA"/>
</dbReference>
<dbReference type="EMBL" id="CP003643">
    <property type="protein sequence ID" value="AFZ28226.1"/>
    <property type="molecule type" value="Genomic_DNA"/>
</dbReference>
<accession>K9X824</accession>
<geneLocation type="plasmid" evidence="1 3">
    <name>pCYLST.01</name>
</geneLocation>
<dbReference type="KEGG" id="csg:Cylst_6632"/>
<dbReference type="OrthoDB" id="528961at2"/>
<organism evidence="1 3">
    <name type="scientific">Cylindrospermum stagnale PCC 7417</name>
    <dbReference type="NCBI Taxonomy" id="56107"/>
    <lineage>
        <taxon>Bacteria</taxon>
        <taxon>Bacillati</taxon>
        <taxon>Cyanobacteriota</taxon>
        <taxon>Cyanophyceae</taxon>
        <taxon>Nostocales</taxon>
        <taxon>Nostocaceae</taxon>
        <taxon>Cylindrospermum</taxon>
    </lineage>
</organism>
<proteinExistence type="predicted"/>
<name>K9X824_9NOST</name>
<gene>
    <name evidence="1" type="ORF">Cylst_6435</name>
    <name evidence="2" type="ORF">Cylst_6632</name>
</gene>